<gene>
    <name evidence="1" type="ORF">BGZ70_003638</name>
</gene>
<feature type="non-terminal residue" evidence="1">
    <location>
        <position position="144"/>
    </location>
</feature>
<organism evidence="1 2">
    <name type="scientific">Mortierella alpina</name>
    <name type="common">Oleaginous fungus</name>
    <name type="synonym">Mortierella renispora</name>
    <dbReference type="NCBI Taxonomy" id="64518"/>
    <lineage>
        <taxon>Eukaryota</taxon>
        <taxon>Fungi</taxon>
        <taxon>Fungi incertae sedis</taxon>
        <taxon>Mucoromycota</taxon>
        <taxon>Mortierellomycotina</taxon>
        <taxon>Mortierellomycetes</taxon>
        <taxon>Mortierellales</taxon>
        <taxon>Mortierellaceae</taxon>
        <taxon>Mortierella</taxon>
    </lineage>
</organism>
<sequence>MVRHVKYEGHIYIAWGYDEIIGYFLSIHDTRLESETDATSEVNKICSHVSGTGSGAYLHLTTAFGIGETVTQATMFTFMERYGIDPATIQTRPEPKIIQTVTMQAYREETPEMRIDPKYIEARKERLRKHIEELDKSGDIAILE</sequence>
<dbReference type="OrthoDB" id="432970at2759"/>
<dbReference type="AlphaFoldDB" id="A0A9P6ISJ5"/>
<keyword evidence="2" id="KW-1185">Reference proteome</keyword>
<accession>A0A9P6ISJ5</accession>
<reference evidence="1" key="1">
    <citation type="journal article" date="2020" name="Fungal Divers.">
        <title>Resolving the Mortierellaceae phylogeny through synthesis of multi-gene phylogenetics and phylogenomics.</title>
        <authorList>
            <person name="Vandepol N."/>
            <person name="Liber J."/>
            <person name="Desiro A."/>
            <person name="Na H."/>
            <person name="Kennedy M."/>
            <person name="Barry K."/>
            <person name="Grigoriev I.V."/>
            <person name="Miller A.N."/>
            <person name="O'Donnell K."/>
            <person name="Stajich J.E."/>
            <person name="Bonito G."/>
        </authorList>
    </citation>
    <scope>NUCLEOTIDE SEQUENCE</scope>
    <source>
        <strain evidence="1">CK1249</strain>
    </source>
</reference>
<name>A0A9P6ISJ5_MORAP</name>
<dbReference type="EMBL" id="JAAAHY010002010">
    <property type="protein sequence ID" value="KAF9945752.1"/>
    <property type="molecule type" value="Genomic_DNA"/>
</dbReference>
<evidence type="ECO:0000313" key="1">
    <source>
        <dbReference type="EMBL" id="KAF9945752.1"/>
    </source>
</evidence>
<dbReference type="Proteomes" id="UP000738359">
    <property type="component" value="Unassembled WGS sequence"/>
</dbReference>
<proteinExistence type="predicted"/>
<evidence type="ECO:0000313" key="2">
    <source>
        <dbReference type="Proteomes" id="UP000738359"/>
    </source>
</evidence>
<comment type="caution">
    <text evidence="1">The sequence shown here is derived from an EMBL/GenBank/DDBJ whole genome shotgun (WGS) entry which is preliminary data.</text>
</comment>
<protein>
    <submittedName>
        <fullName evidence="1">Uncharacterized protein</fullName>
    </submittedName>
</protein>